<comment type="caution">
    <text evidence="5">The sequence shown here is derived from an EMBL/GenBank/DDBJ whole genome shotgun (WGS) entry which is preliminary data.</text>
</comment>
<dbReference type="PANTHER" id="PTHR42840:SF3">
    <property type="entry name" value="BINDING ROSSMANN FOLD OXIDOREDUCTASE, PUTATIVE (AFU_ORTHOLOGUE AFUA_2G10240)-RELATED"/>
    <property type="match status" value="1"/>
</dbReference>
<feature type="domain" description="Gfo/Idh/MocA-like oxidoreductase N-terminal" evidence="3">
    <location>
        <begin position="1"/>
        <end position="118"/>
    </location>
</feature>
<dbReference type="InterPro" id="IPR055170">
    <property type="entry name" value="GFO_IDH_MocA-like_dom"/>
</dbReference>
<dbReference type="Gene3D" id="3.30.360.10">
    <property type="entry name" value="Dihydrodipicolinate Reductase, domain 2"/>
    <property type="match status" value="1"/>
</dbReference>
<dbReference type="InterPro" id="IPR000683">
    <property type="entry name" value="Gfo/Idh/MocA-like_OxRdtase_N"/>
</dbReference>
<keyword evidence="2" id="KW-0560">Oxidoreductase</keyword>
<accession>A0ABN3VAD6</accession>
<dbReference type="Pfam" id="PF22725">
    <property type="entry name" value="GFO_IDH_MocA_C3"/>
    <property type="match status" value="1"/>
</dbReference>
<dbReference type="EMBL" id="BAAAUX010000011">
    <property type="protein sequence ID" value="GAA2786538.1"/>
    <property type="molecule type" value="Genomic_DNA"/>
</dbReference>
<dbReference type="PANTHER" id="PTHR42840">
    <property type="entry name" value="NAD(P)-BINDING ROSSMANN-FOLD SUPERFAMILY PROTEIN-RELATED"/>
    <property type="match status" value="1"/>
</dbReference>
<evidence type="ECO:0000259" key="3">
    <source>
        <dbReference type="Pfam" id="PF01408"/>
    </source>
</evidence>
<evidence type="ECO:0000313" key="5">
    <source>
        <dbReference type="EMBL" id="GAA2786538.1"/>
    </source>
</evidence>
<gene>
    <name evidence="5" type="ORF">GCM10010470_21040</name>
</gene>
<keyword evidence="6" id="KW-1185">Reference proteome</keyword>
<evidence type="ECO:0000256" key="2">
    <source>
        <dbReference type="ARBA" id="ARBA00023002"/>
    </source>
</evidence>
<protein>
    <submittedName>
        <fullName evidence="5">Gfo/Idh/MocA family oxidoreductase</fullName>
    </submittedName>
</protein>
<dbReference type="InterPro" id="IPR036291">
    <property type="entry name" value="NAD(P)-bd_dom_sf"/>
</dbReference>
<organism evidence="5 6">
    <name type="scientific">Saccharopolyspora taberi</name>
    <dbReference type="NCBI Taxonomy" id="60895"/>
    <lineage>
        <taxon>Bacteria</taxon>
        <taxon>Bacillati</taxon>
        <taxon>Actinomycetota</taxon>
        <taxon>Actinomycetes</taxon>
        <taxon>Pseudonocardiales</taxon>
        <taxon>Pseudonocardiaceae</taxon>
        <taxon>Saccharopolyspora</taxon>
    </lineage>
</organism>
<dbReference type="SUPFAM" id="SSF55347">
    <property type="entry name" value="Glyceraldehyde-3-phosphate dehydrogenase-like, C-terminal domain"/>
    <property type="match status" value="1"/>
</dbReference>
<evidence type="ECO:0000313" key="6">
    <source>
        <dbReference type="Proteomes" id="UP001500979"/>
    </source>
</evidence>
<dbReference type="Gene3D" id="3.40.50.720">
    <property type="entry name" value="NAD(P)-binding Rossmann-like Domain"/>
    <property type="match status" value="1"/>
</dbReference>
<sequence>MKIGVAGVGRIGSMHAANLAALDEVDRLVLFDPAPGRAAAAAESLGGRAVAVDAVDDLVAADGVLVATPTDTHPGMVRRAIAAGTPVLCEKPLAPDLAATGTLVDEIEASGVPVLVGFQRRFDPATAELHRRLRSGEAGKVYLVRAVCNDHLPPPAEFIATSGGLFRDCLIHDLDAVPWLVGEPVTEVYASGSVLVDSAFEDVGDVDNAVVSLRFAGGAHALLSASRHDPVGYDCRLEVFAGGDTLSAGLDERTPLNAVEGPRPSDPWKSFTDRFHDAYVNEMKVFLDVIAGRAANPSPPRESLVSLRLAEACEESTRTGAPVRVETEVVA</sequence>
<dbReference type="Proteomes" id="UP001500979">
    <property type="component" value="Unassembled WGS sequence"/>
</dbReference>
<name>A0ABN3VAD6_9PSEU</name>
<dbReference type="RefSeq" id="WP_344679378.1">
    <property type="nucleotide sequence ID" value="NZ_BAAAUX010000011.1"/>
</dbReference>
<proteinExistence type="inferred from homology"/>
<comment type="similarity">
    <text evidence="1">Belongs to the Gfo/Idh/MocA family.</text>
</comment>
<dbReference type="Pfam" id="PF01408">
    <property type="entry name" value="GFO_IDH_MocA"/>
    <property type="match status" value="1"/>
</dbReference>
<reference evidence="5 6" key="1">
    <citation type="journal article" date="2019" name="Int. J. Syst. Evol. Microbiol.">
        <title>The Global Catalogue of Microorganisms (GCM) 10K type strain sequencing project: providing services to taxonomists for standard genome sequencing and annotation.</title>
        <authorList>
            <consortium name="The Broad Institute Genomics Platform"/>
            <consortium name="The Broad Institute Genome Sequencing Center for Infectious Disease"/>
            <person name="Wu L."/>
            <person name="Ma J."/>
        </authorList>
    </citation>
    <scope>NUCLEOTIDE SEQUENCE [LARGE SCALE GENOMIC DNA]</scope>
    <source>
        <strain evidence="5 6">JCM 9383</strain>
    </source>
</reference>
<feature type="domain" description="GFO/IDH/MocA-like oxidoreductase" evidence="4">
    <location>
        <begin position="128"/>
        <end position="240"/>
    </location>
</feature>
<evidence type="ECO:0000256" key="1">
    <source>
        <dbReference type="ARBA" id="ARBA00010928"/>
    </source>
</evidence>
<dbReference type="SUPFAM" id="SSF51735">
    <property type="entry name" value="NAD(P)-binding Rossmann-fold domains"/>
    <property type="match status" value="1"/>
</dbReference>
<evidence type="ECO:0000259" key="4">
    <source>
        <dbReference type="Pfam" id="PF22725"/>
    </source>
</evidence>